<evidence type="ECO:0000256" key="1">
    <source>
        <dbReference type="SAM" id="MobiDB-lite"/>
    </source>
</evidence>
<dbReference type="EMBL" id="JAAXPE010000003">
    <property type="protein sequence ID" value="NKY84887.1"/>
    <property type="molecule type" value="Genomic_DNA"/>
</dbReference>
<gene>
    <name evidence="2" type="ORF">HGA07_04525</name>
</gene>
<protein>
    <submittedName>
        <fullName evidence="2">Uncharacterized protein</fullName>
    </submittedName>
</protein>
<accession>A0A7X6LUT0</accession>
<dbReference type="AlphaFoldDB" id="A0A7X6LUT0"/>
<evidence type="ECO:0000313" key="2">
    <source>
        <dbReference type="EMBL" id="NKY84887.1"/>
    </source>
</evidence>
<evidence type="ECO:0000313" key="3">
    <source>
        <dbReference type="Proteomes" id="UP000523447"/>
    </source>
</evidence>
<dbReference type="Proteomes" id="UP000523447">
    <property type="component" value="Unassembled WGS sequence"/>
</dbReference>
<dbReference type="RefSeq" id="WP_040721924.1">
    <property type="nucleotide sequence ID" value="NZ_CAWPHS010000023.1"/>
</dbReference>
<reference evidence="2 3" key="1">
    <citation type="submission" date="2020-04" db="EMBL/GenBank/DDBJ databases">
        <title>MicrobeNet Type strains.</title>
        <authorList>
            <person name="Nicholson A.C."/>
        </authorList>
    </citation>
    <scope>NUCLEOTIDE SEQUENCE [LARGE SCALE GENOMIC DNA]</scope>
    <source>
        <strain evidence="2 3">DSM 44445</strain>
    </source>
</reference>
<proteinExistence type="predicted"/>
<feature type="region of interest" description="Disordered" evidence="1">
    <location>
        <begin position="18"/>
        <end position="42"/>
    </location>
</feature>
<comment type="caution">
    <text evidence="2">The sequence shown here is derived from an EMBL/GenBank/DDBJ whole genome shotgun (WGS) entry which is preliminary data.</text>
</comment>
<keyword evidence="3" id="KW-1185">Reference proteome</keyword>
<sequence length="176" mass="17386">MAEKLALIEAPAEFEAGGSGVAVDSAGGGVPEPGSDESGTGWAVSASAAGSVLAMSRGTESSLEATDIVLASAGRSAPWPRAGSMASRATASTVFARTGGLESARTTSVIPIIVVTSAATAPARHICRRLRSVDGAVAGRPHHIGMRVGTAGSVFAGTVFFSVSSTVCNPVLLSSS</sequence>
<organism evidence="2 3">
    <name type="scientific">Nocardia veterana</name>
    <dbReference type="NCBI Taxonomy" id="132249"/>
    <lineage>
        <taxon>Bacteria</taxon>
        <taxon>Bacillati</taxon>
        <taxon>Actinomycetota</taxon>
        <taxon>Actinomycetes</taxon>
        <taxon>Mycobacteriales</taxon>
        <taxon>Nocardiaceae</taxon>
        <taxon>Nocardia</taxon>
    </lineage>
</organism>
<name>A0A7X6LUT0_9NOCA</name>